<dbReference type="GO" id="GO:0006629">
    <property type="term" value="P:lipid metabolic process"/>
    <property type="evidence" value="ECO:0007669"/>
    <property type="project" value="InterPro"/>
</dbReference>
<name>A0A6N8EP36_PAEMA</name>
<dbReference type="EMBL" id="WNZZ01000001">
    <property type="protein sequence ID" value="MUG21254.1"/>
    <property type="molecule type" value="Genomic_DNA"/>
</dbReference>
<evidence type="ECO:0000313" key="2">
    <source>
        <dbReference type="EMBL" id="MUG21254.1"/>
    </source>
</evidence>
<dbReference type="SUPFAM" id="SSF51695">
    <property type="entry name" value="PLC-like phosphodiesterases"/>
    <property type="match status" value="1"/>
</dbReference>
<dbReference type="GO" id="GO:0008081">
    <property type="term" value="F:phosphoric diester hydrolase activity"/>
    <property type="evidence" value="ECO:0007669"/>
    <property type="project" value="InterPro"/>
</dbReference>
<gene>
    <name evidence="2" type="ORF">GNQ08_02245</name>
</gene>
<comment type="caution">
    <text evidence="2">The sequence shown here is derived from an EMBL/GenBank/DDBJ whole genome shotgun (WGS) entry which is preliminary data.</text>
</comment>
<reference evidence="2 3" key="1">
    <citation type="submission" date="2019-11" db="EMBL/GenBank/DDBJ databases">
        <title>Draft genome sequences of five Paenibacillus species of dairy origin.</title>
        <authorList>
            <person name="Olajide A.M."/>
            <person name="Chen S."/>
            <person name="Lapointe G."/>
        </authorList>
    </citation>
    <scope>NUCLEOTIDE SEQUENCE [LARGE SCALE GENOMIC DNA]</scope>
    <source>
        <strain evidence="2 3">3CT49</strain>
    </source>
</reference>
<dbReference type="AlphaFoldDB" id="A0A6N8EP36"/>
<evidence type="ECO:0000259" key="1">
    <source>
        <dbReference type="PROSITE" id="PS51704"/>
    </source>
</evidence>
<dbReference type="CDD" id="cd08565">
    <property type="entry name" value="GDPD_pAtGDE_like"/>
    <property type="match status" value="1"/>
</dbReference>
<sequence length="261" mass="28428">MIGRLESADSPLMVAGHRGYKSAYPENTLLAFRKALDLGVDMLEFDLRLSKDGVLMVIHDATLDRTTNGTGPVGGHTLEELKKLDAGGWFGREFTGLQIPTLEELIALLASYPDVLLNVEIKPAADAKQAADQAVALLERAGFLARCLFTCFDAAVLAHIHDTYGLKTQGFPAELMSGFVPGEAGTYSKMWALGLEMKLLTPERVREFHGLGLLVWSYCPDETEQVQYSVECGVTGMTCNNPLPALHFRRGMAARLPGDAK</sequence>
<dbReference type="PANTHER" id="PTHR46211">
    <property type="entry name" value="GLYCEROPHOSPHORYL DIESTER PHOSPHODIESTERASE"/>
    <property type="match status" value="1"/>
</dbReference>
<dbReference type="Pfam" id="PF03009">
    <property type="entry name" value="GDPD"/>
    <property type="match status" value="1"/>
</dbReference>
<protein>
    <submittedName>
        <fullName evidence="2">Glycerophosphodiester phosphodiesterase</fullName>
    </submittedName>
</protein>
<dbReference type="Proteomes" id="UP000442469">
    <property type="component" value="Unassembled WGS sequence"/>
</dbReference>
<dbReference type="InterPro" id="IPR030395">
    <property type="entry name" value="GP_PDE_dom"/>
</dbReference>
<feature type="domain" description="GP-PDE" evidence="1">
    <location>
        <begin position="12"/>
        <end position="249"/>
    </location>
</feature>
<dbReference type="PANTHER" id="PTHR46211:SF14">
    <property type="entry name" value="GLYCEROPHOSPHODIESTER PHOSPHODIESTERASE"/>
    <property type="match status" value="1"/>
</dbReference>
<dbReference type="InterPro" id="IPR017946">
    <property type="entry name" value="PLC-like_Pdiesterase_TIM-brl"/>
</dbReference>
<organism evidence="2 3">
    <name type="scientific">Paenibacillus macerans</name>
    <name type="common">Bacillus macerans</name>
    <dbReference type="NCBI Taxonomy" id="44252"/>
    <lineage>
        <taxon>Bacteria</taxon>
        <taxon>Bacillati</taxon>
        <taxon>Bacillota</taxon>
        <taxon>Bacilli</taxon>
        <taxon>Bacillales</taxon>
        <taxon>Paenibacillaceae</taxon>
        <taxon>Paenibacillus</taxon>
    </lineage>
</organism>
<dbReference type="PROSITE" id="PS51704">
    <property type="entry name" value="GP_PDE"/>
    <property type="match status" value="1"/>
</dbReference>
<dbReference type="Gene3D" id="3.20.20.190">
    <property type="entry name" value="Phosphatidylinositol (PI) phosphodiesterase"/>
    <property type="match status" value="1"/>
</dbReference>
<evidence type="ECO:0000313" key="3">
    <source>
        <dbReference type="Proteomes" id="UP000442469"/>
    </source>
</evidence>
<accession>A0A6N8EP36</accession>
<dbReference type="RefSeq" id="WP_155619304.1">
    <property type="nucleotide sequence ID" value="NZ_WNZZ01000001.1"/>
</dbReference>
<proteinExistence type="predicted"/>